<keyword evidence="3" id="KW-1185">Reference proteome</keyword>
<comment type="caution">
    <text evidence="2">The sequence shown here is derived from an EMBL/GenBank/DDBJ whole genome shotgun (WGS) entry which is preliminary data.</text>
</comment>
<gene>
    <name evidence="2" type="ORF">A8708_30120</name>
</gene>
<evidence type="ECO:0000256" key="1">
    <source>
        <dbReference type="SAM" id="Coils"/>
    </source>
</evidence>
<evidence type="ECO:0000313" key="3">
    <source>
        <dbReference type="Proteomes" id="UP000078454"/>
    </source>
</evidence>
<accession>A0A198AI18</accession>
<protein>
    <submittedName>
        <fullName evidence="2">Uncharacterized protein</fullName>
    </submittedName>
</protein>
<dbReference type="AlphaFoldDB" id="A0A198AI18"/>
<feature type="coiled-coil region" evidence="1">
    <location>
        <begin position="8"/>
        <end position="35"/>
    </location>
</feature>
<dbReference type="Proteomes" id="UP000078454">
    <property type="component" value="Unassembled WGS sequence"/>
</dbReference>
<evidence type="ECO:0000313" key="2">
    <source>
        <dbReference type="EMBL" id="OAS21149.1"/>
    </source>
</evidence>
<dbReference type="OrthoDB" id="2632240at2"/>
<proteinExistence type="predicted"/>
<dbReference type="RefSeq" id="WP_068662727.1">
    <property type="nucleotide sequence ID" value="NZ_LYPB01000049.1"/>
</dbReference>
<keyword evidence="1" id="KW-0175">Coiled coil</keyword>
<organism evidence="2 3">
    <name type="scientific">Paenibacillus oryzisoli</name>
    <dbReference type="NCBI Taxonomy" id="1850517"/>
    <lineage>
        <taxon>Bacteria</taxon>
        <taxon>Bacillati</taxon>
        <taxon>Bacillota</taxon>
        <taxon>Bacilli</taxon>
        <taxon>Bacillales</taxon>
        <taxon>Paenibacillaceae</taxon>
        <taxon>Paenibacillus</taxon>
    </lineage>
</organism>
<reference evidence="2 3" key="1">
    <citation type="submission" date="2016-05" db="EMBL/GenBank/DDBJ databases">
        <title>Paenibacillus sp. 1ZS3-15 nov., isolated from the rhizosphere soil.</title>
        <authorList>
            <person name="Zhang X.X."/>
            <person name="Zhang J."/>
        </authorList>
    </citation>
    <scope>NUCLEOTIDE SEQUENCE [LARGE SCALE GENOMIC DNA]</scope>
    <source>
        <strain evidence="2 3">1ZS3-15</strain>
    </source>
</reference>
<dbReference type="EMBL" id="LYPB01000049">
    <property type="protein sequence ID" value="OAS21149.1"/>
    <property type="molecule type" value="Genomic_DNA"/>
</dbReference>
<sequence length="99" mass="11802">MALADLTLVITNHAFEQYRERVEKLERNELHAKIKELLIDQRRIKGEFIKLDGVWWVFLIDGEELRLLTCYGRSTFDMPKALEWAKRHGDRIRLGEYNA</sequence>
<name>A0A198AI18_9BACL</name>